<proteinExistence type="predicted"/>
<dbReference type="InterPro" id="IPR001650">
    <property type="entry name" value="Helicase_C-like"/>
</dbReference>
<dbReference type="InterPro" id="IPR000629">
    <property type="entry name" value="RNA-helicase_DEAD-box_CS"/>
</dbReference>
<keyword evidence="12" id="KW-1185">Reference proteome</keyword>
<keyword evidence="2" id="KW-0547">Nucleotide-binding</keyword>
<dbReference type="PANTHER" id="PTHR47959:SF13">
    <property type="entry name" value="ATP-DEPENDENT RNA HELICASE RHLE"/>
    <property type="match status" value="1"/>
</dbReference>
<feature type="domain" description="Helicase C-terminal" evidence="9">
    <location>
        <begin position="256"/>
        <end position="407"/>
    </location>
</feature>
<dbReference type="GO" id="GO:0003724">
    <property type="term" value="F:RNA helicase activity"/>
    <property type="evidence" value="ECO:0007669"/>
    <property type="project" value="UniProtKB-EC"/>
</dbReference>
<dbReference type="InterPro" id="IPR014014">
    <property type="entry name" value="RNA_helicase_DEAD_Q_motif"/>
</dbReference>
<evidence type="ECO:0000256" key="4">
    <source>
        <dbReference type="ARBA" id="ARBA00022806"/>
    </source>
</evidence>
<evidence type="ECO:0000259" key="10">
    <source>
        <dbReference type="PROSITE" id="PS51195"/>
    </source>
</evidence>
<dbReference type="Pfam" id="PF00271">
    <property type="entry name" value="Helicase_C"/>
    <property type="match status" value="1"/>
</dbReference>
<dbReference type="PROSITE" id="PS51195">
    <property type="entry name" value="Q_MOTIF"/>
    <property type="match status" value="1"/>
</dbReference>
<feature type="short sequence motif" description="Q motif" evidence="6">
    <location>
        <begin position="23"/>
        <end position="51"/>
    </location>
</feature>
<evidence type="ECO:0000259" key="9">
    <source>
        <dbReference type="PROSITE" id="PS51194"/>
    </source>
</evidence>
<dbReference type="Proteomes" id="UP001353858">
    <property type="component" value="Unassembled WGS sequence"/>
</dbReference>
<feature type="domain" description="DEAD-box RNA helicase Q" evidence="10">
    <location>
        <begin position="23"/>
        <end position="51"/>
    </location>
</feature>
<evidence type="ECO:0000256" key="6">
    <source>
        <dbReference type="PROSITE-ProRule" id="PRU00552"/>
    </source>
</evidence>
<keyword evidence="3" id="KW-0378">Hydrolase</keyword>
<dbReference type="GO" id="GO:0016787">
    <property type="term" value="F:hydrolase activity"/>
    <property type="evidence" value="ECO:0007669"/>
    <property type="project" value="UniProtKB-KW"/>
</dbReference>
<dbReference type="AlphaFoldDB" id="A0AAN7SQ01"/>
<dbReference type="InterPro" id="IPR011545">
    <property type="entry name" value="DEAD/DEAH_box_helicase_dom"/>
</dbReference>
<evidence type="ECO:0000313" key="12">
    <source>
        <dbReference type="Proteomes" id="UP001353858"/>
    </source>
</evidence>
<evidence type="ECO:0000259" key="8">
    <source>
        <dbReference type="PROSITE" id="PS51192"/>
    </source>
</evidence>
<dbReference type="PROSITE" id="PS51194">
    <property type="entry name" value="HELICASE_CTER"/>
    <property type="match status" value="1"/>
</dbReference>
<dbReference type="InterPro" id="IPR014001">
    <property type="entry name" value="Helicase_ATP-bd"/>
</dbReference>
<dbReference type="Gene3D" id="3.40.50.300">
    <property type="entry name" value="P-loop containing nucleotide triphosphate hydrolases"/>
    <property type="match status" value="2"/>
</dbReference>
<evidence type="ECO:0000256" key="1">
    <source>
        <dbReference type="ARBA" id="ARBA00012552"/>
    </source>
</evidence>
<dbReference type="SMART" id="SM00487">
    <property type="entry name" value="DEXDc"/>
    <property type="match status" value="1"/>
</dbReference>
<name>A0AAN7SQ01_9COLE</name>
<sequence length="812" mass="92773">MTTIAHKIEEKPRTEDVYTQSNCTFDSFLLSPLVSRGLLEAGFYKPSPIQVKAIPLGKCGLDLIVKAKSGTGKTLVFATIALEMVKTNVKSLQALIIAPTREIADQIVGVIKTVGKHIDGLNVGLFIGGLSFEDDVKRAKDCHIAVGAPGRIKHLVEQKHLNLKTVKLFVLDEADKLMTEDFQNDINYFYHLLPEQKQFLAVSATMTDDLNTFLERYMYSPTYVTPEIDNSVLLGLRQFVSIVDEKSTVVQQFKTKIDELVRIFGQIPFTQCLVFSNYQQRTESISNMINQQGWKSMYITGAQSQQTRLKIVDKLKKLECKILLTTDLTARGIDASNVDLVINYDVPADSATYLHRMGRTGRYGSLGICVTIASKGKELMDLQHILGDIGGSEIAIAQLPGGIISEDVWKCELNVFEKVQGVVDEHREKVKWEMSDEALSNKSKKKSRRDNKEVSKKFRNLTVEDSQIDTENRKNLESIEKLLKKKEVNDTNISLKYADISSESLLQCLAQGQVPEETTSSQVVCDTSENHEEMINPAELYPWVPVEESVLTKVTGVSLLEESDDSSFCSEDHLPLIKMEIFNKKLILTKNIALYYTCKILKSEDWNMSIVKEAVKPIKDYLALIKEETDIISKKLLEFTTGVKIDEICNKMVYYSEEFAQIKNSVSVNKKPPQPNICQIAYDHIVKGTADWRDIVGDQYKKKNTEPTYEQSMDVVEEEEESYNYYDSYNFNAVEQYDRRMHENETFKSYFDYYDQALAETAVNFEDVSMFKKWFEQWKTQVQSVTKCVQEKIYLAEMNNYEYYCNSYRQNF</sequence>
<evidence type="ECO:0000256" key="5">
    <source>
        <dbReference type="ARBA" id="ARBA00022840"/>
    </source>
</evidence>
<dbReference type="GO" id="GO:0010468">
    <property type="term" value="P:regulation of gene expression"/>
    <property type="evidence" value="ECO:0007669"/>
    <property type="project" value="UniProtKB-ARBA"/>
</dbReference>
<feature type="domain" description="Helicase ATP-binding" evidence="8">
    <location>
        <begin position="54"/>
        <end position="224"/>
    </location>
</feature>
<dbReference type="GO" id="GO:0005524">
    <property type="term" value="F:ATP binding"/>
    <property type="evidence" value="ECO:0007669"/>
    <property type="project" value="UniProtKB-KW"/>
</dbReference>
<feature type="region of interest" description="Disordered" evidence="7">
    <location>
        <begin position="434"/>
        <end position="454"/>
    </location>
</feature>
<keyword evidence="4" id="KW-0347">Helicase</keyword>
<comment type="caution">
    <text evidence="11">The sequence shown here is derived from an EMBL/GenBank/DDBJ whole genome shotgun (WGS) entry which is preliminary data.</text>
</comment>
<dbReference type="PANTHER" id="PTHR47959">
    <property type="entry name" value="ATP-DEPENDENT RNA HELICASE RHLE-RELATED"/>
    <property type="match status" value="1"/>
</dbReference>
<evidence type="ECO:0000256" key="2">
    <source>
        <dbReference type="ARBA" id="ARBA00022741"/>
    </source>
</evidence>
<organism evidence="11 12">
    <name type="scientific">Aquatica leii</name>
    <dbReference type="NCBI Taxonomy" id="1421715"/>
    <lineage>
        <taxon>Eukaryota</taxon>
        <taxon>Metazoa</taxon>
        <taxon>Ecdysozoa</taxon>
        <taxon>Arthropoda</taxon>
        <taxon>Hexapoda</taxon>
        <taxon>Insecta</taxon>
        <taxon>Pterygota</taxon>
        <taxon>Neoptera</taxon>
        <taxon>Endopterygota</taxon>
        <taxon>Coleoptera</taxon>
        <taxon>Polyphaga</taxon>
        <taxon>Elateriformia</taxon>
        <taxon>Elateroidea</taxon>
        <taxon>Lampyridae</taxon>
        <taxon>Luciolinae</taxon>
        <taxon>Aquatica</taxon>
    </lineage>
</organism>
<dbReference type="EMBL" id="JARPUR010000004">
    <property type="protein sequence ID" value="KAK4877080.1"/>
    <property type="molecule type" value="Genomic_DNA"/>
</dbReference>
<keyword evidence="5" id="KW-0067">ATP-binding</keyword>
<protein>
    <recommendedName>
        <fullName evidence="1">RNA helicase</fullName>
        <ecNumber evidence="1">3.6.4.13</ecNumber>
    </recommendedName>
</protein>
<dbReference type="InterPro" id="IPR050079">
    <property type="entry name" value="DEAD_box_RNA_helicase"/>
</dbReference>
<dbReference type="Pfam" id="PF00270">
    <property type="entry name" value="DEAD"/>
    <property type="match status" value="1"/>
</dbReference>
<dbReference type="SMART" id="SM00490">
    <property type="entry name" value="HELICc"/>
    <property type="match status" value="1"/>
</dbReference>
<reference evidence="12" key="1">
    <citation type="submission" date="2023-01" db="EMBL/GenBank/DDBJ databases">
        <title>Key to firefly adult light organ development and bioluminescence: homeobox transcription factors regulate luciferase expression and transportation to peroxisome.</title>
        <authorList>
            <person name="Fu X."/>
        </authorList>
    </citation>
    <scope>NUCLEOTIDE SEQUENCE [LARGE SCALE GENOMIC DNA]</scope>
</reference>
<dbReference type="EC" id="3.6.4.13" evidence="1"/>
<dbReference type="PROSITE" id="PS00039">
    <property type="entry name" value="DEAD_ATP_HELICASE"/>
    <property type="match status" value="1"/>
</dbReference>
<evidence type="ECO:0000256" key="3">
    <source>
        <dbReference type="ARBA" id="ARBA00022801"/>
    </source>
</evidence>
<dbReference type="GO" id="GO:0003676">
    <property type="term" value="F:nucleic acid binding"/>
    <property type="evidence" value="ECO:0007669"/>
    <property type="project" value="InterPro"/>
</dbReference>
<accession>A0AAN7SQ01</accession>
<dbReference type="PROSITE" id="PS51192">
    <property type="entry name" value="HELICASE_ATP_BIND_1"/>
    <property type="match status" value="1"/>
</dbReference>
<dbReference type="InterPro" id="IPR027417">
    <property type="entry name" value="P-loop_NTPase"/>
</dbReference>
<dbReference type="SUPFAM" id="SSF52540">
    <property type="entry name" value="P-loop containing nucleoside triphosphate hydrolases"/>
    <property type="match status" value="1"/>
</dbReference>
<dbReference type="GO" id="GO:0005829">
    <property type="term" value="C:cytosol"/>
    <property type="evidence" value="ECO:0007669"/>
    <property type="project" value="TreeGrafter"/>
</dbReference>
<gene>
    <name evidence="11" type="ORF">RN001_009586</name>
</gene>
<evidence type="ECO:0000313" key="11">
    <source>
        <dbReference type="EMBL" id="KAK4877080.1"/>
    </source>
</evidence>
<dbReference type="CDD" id="cd18787">
    <property type="entry name" value="SF2_C_DEAD"/>
    <property type="match status" value="1"/>
</dbReference>
<evidence type="ECO:0000256" key="7">
    <source>
        <dbReference type="SAM" id="MobiDB-lite"/>
    </source>
</evidence>